<evidence type="ECO:0000256" key="2">
    <source>
        <dbReference type="SAM" id="Phobius"/>
    </source>
</evidence>
<sequence>MSALAALGLLAAATPSPSPGDVELTPTGGGSPGFVGFVVTFLLALAAIGLFLSLTKQLRVVDRRAKQLGLDDAPGAGAGDGPSDGTRADGGERAPQDGSGDAPGPRG</sequence>
<protein>
    <submittedName>
        <fullName evidence="3">Uncharacterized protein</fullName>
    </submittedName>
</protein>
<name>F4H8Q8_CELFA</name>
<gene>
    <name evidence="3" type="ordered locus">Celf_2945</name>
</gene>
<keyword evidence="2" id="KW-1133">Transmembrane helix</keyword>
<dbReference type="RefSeq" id="WP_013772092.1">
    <property type="nucleotide sequence ID" value="NC_015514.1"/>
</dbReference>
<keyword evidence="4" id="KW-1185">Reference proteome</keyword>
<dbReference type="KEGG" id="cfi:Celf_2945"/>
<keyword evidence="2" id="KW-0472">Membrane</keyword>
<dbReference type="HOGENOM" id="CLU_2205315_0_0_11"/>
<dbReference type="AlphaFoldDB" id="F4H8Q8"/>
<proteinExistence type="predicted"/>
<organism evidence="3 4">
    <name type="scientific">Cellulomonas fimi (strain ATCC 484 / DSM 20113 / JCM 1341 / CCUG 24087 / LMG 16345 / NBRC 15513 / NCIMB 8980 / NCTC 7547 / NRS-133)</name>
    <dbReference type="NCBI Taxonomy" id="590998"/>
    <lineage>
        <taxon>Bacteria</taxon>
        <taxon>Bacillati</taxon>
        <taxon>Actinomycetota</taxon>
        <taxon>Actinomycetes</taxon>
        <taxon>Micrococcales</taxon>
        <taxon>Cellulomonadaceae</taxon>
        <taxon>Cellulomonas</taxon>
    </lineage>
</organism>
<evidence type="ECO:0000313" key="3">
    <source>
        <dbReference type="EMBL" id="AEE47066.1"/>
    </source>
</evidence>
<keyword evidence="2" id="KW-0812">Transmembrane</keyword>
<feature type="transmembrane region" description="Helical" evidence="2">
    <location>
        <begin position="34"/>
        <end position="54"/>
    </location>
</feature>
<dbReference type="EMBL" id="CP002666">
    <property type="protein sequence ID" value="AEE47066.1"/>
    <property type="molecule type" value="Genomic_DNA"/>
</dbReference>
<evidence type="ECO:0000256" key="1">
    <source>
        <dbReference type="SAM" id="MobiDB-lite"/>
    </source>
</evidence>
<accession>F4H8Q8</accession>
<feature type="region of interest" description="Disordered" evidence="1">
    <location>
        <begin position="69"/>
        <end position="107"/>
    </location>
</feature>
<feature type="compositionally biased region" description="Basic and acidic residues" evidence="1">
    <location>
        <begin position="86"/>
        <end position="95"/>
    </location>
</feature>
<dbReference type="Proteomes" id="UP000008460">
    <property type="component" value="Chromosome"/>
</dbReference>
<dbReference type="STRING" id="590998.Celf_2945"/>
<reference evidence="3 4" key="1">
    <citation type="submission" date="2011-04" db="EMBL/GenBank/DDBJ databases">
        <title>Complete sequence of Cellulomonas fimi ATCC 484.</title>
        <authorList>
            <consortium name="US DOE Joint Genome Institute"/>
            <person name="Lucas S."/>
            <person name="Han J."/>
            <person name="Lapidus A."/>
            <person name="Cheng J.-F."/>
            <person name="Goodwin L."/>
            <person name="Pitluck S."/>
            <person name="Peters L."/>
            <person name="Chertkov O."/>
            <person name="Detter J.C."/>
            <person name="Han C."/>
            <person name="Tapia R."/>
            <person name="Land M."/>
            <person name="Hauser L."/>
            <person name="Kyrpides N."/>
            <person name="Ivanova N."/>
            <person name="Ovchinnikova G."/>
            <person name="Pagani I."/>
            <person name="Mead D."/>
            <person name="Brumm P."/>
            <person name="Woyke T."/>
        </authorList>
    </citation>
    <scope>NUCLEOTIDE SEQUENCE [LARGE SCALE GENOMIC DNA]</scope>
    <source>
        <strain evidence="4">ATCC 484 / DSM 20113 / JCM 1341 / NBRC 15513 / NCIMB 8980 / NCTC 7547</strain>
    </source>
</reference>
<evidence type="ECO:0000313" key="4">
    <source>
        <dbReference type="Proteomes" id="UP000008460"/>
    </source>
</evidence>